<dbReference type="Gene3D" id="2.160.20.10">
    <property type="entry name" value="Single-stranded right-handed beta-helix, Pectin lyase-like"/>
    <property type="match status" value="1"/>
</dbReference>
<dbReference type="RefSeq" id="WP_354003693.1">
    <property type="nucleotide sequence ID" value="NZ_JAEQNA010000002.1"/>
</dbReference>
<dbReference type="Proteomes" id="UP000613011">
    <property type="component" value="Unassembled WGS sequence"/>
</dbReference>
<dbReference type="SMART" id="SM00912">
    <property type="entry name" value="Haemagg_act"/>
    <property type="match status" value="1"/>
</dbReference>
<comment type="caution">
    <text evidence="6">The sequence shown here is derived from an EMBL/GenBank/DDBJ whole genome shotgun (WGS) entry which is preliminary data.</text>
</comment>
<keyword evidence="7" id="KW-1185">Reference proteome</keyword>
<keyword evidence="3" id="KW-0732">Signal</keyword>
<dbReference type="InterPro" id="IPR008638">
    <property type="entry name" value="FhaB/CdiA-like_TPS"/>
</dbReference>
<dbReference type="InterPro" id="IPR012334">
    <property type="entry name" value="Pectin_lyas_fold"/>
</dbReference>
<keyword evidence="2" id="KW-0964">Secreted</keyword>
<dbReference type="PANTHER" id="PTHR12338:SF8">
    <property type="entry name" value="HEME_HEMOPEXIN-BINDING PROTEIN"/>
    <property type="match status" value="1"/>
</dbReference>
<evidence type="ECO:0000259" key="5">
    <source>
        <dbReference type="SMART" id="SM00912"/>
    </source>
</evidence>
<protein>
    <submittedName>
        <fullName evidence="6">Filamentous hemagglutinin N-terminal domain-containing protein</fullName>
    </submittedName>
</protein>
<sequence length="1613" mass="160316">MIALAIQAALGGAAWALPQGATVAHGAVGISQGPGGLQVTAGHGAIINWQRFSIAPGEVARFVQPSTQSAVLNRVTGAEASQLLGQLQANGRVFLINPNGIVIGGGARIDTNGFVASTLDMADADFLAGRLRFSQGSTGSGSIRNEGFITTGPGGRVVLVAPDIANSGIVHAPNGEILLAAGRRVEIGSPDLPGVRFELQAPTDAVLNLGQLLADNGAVRAFAASVRHEGTIRADRLVQGADGRIVLAASGDLSLSPQSVLSATGGGAVHLQAGGTTRVAGLVDVRGLAGPGGEVQVLGTRVALEPGALLDASGSSGGRILVGGDYQGANPEVANAQRVSVAEGAVLRADADVQGNGGRIIVWADQSTRFAGALSVRGGAQGGDGGFAEVSGKQQLQFTGRADLSAPHGAAGTLLLDPLDIVIAADGGQMPELVDEFADFPDNVVTIAPAVLDAIRGDVMLQAERNVFVRDHLQLNTVGAGLTIRAGGASHDRGGIDLRGGITTHQGHVILRGSGLSGTGDITTNGGTVDVQVAGDLGYSGVIRAGGAGVRLESLRGAITGAPAIDASSVDAFAAGDISLRNLTGRVLRLGEVRAGGGIRLATDAGVAQTAGGRLSGQFLDVQASGTESVGASADAPLRVDVADLRFTGPSAPLHLRFDAGTVVRAVSLAGGVAALAASTITGGSNLGDWTFTREGTGLRFSAHAKAGFDGLLSLDVSGGGLRVDSLRLAGGAGVVLRTRDAGALRLGVITTGGSVQVQQLGAGDLAVGSVVADGQVALQSRGAVLGDDGSQPHVQASALDIRAGGDIRSASGGSLWVVAPSIDIESASGRFDVRAGGTVSTLGLSASAGGLELNAARFQSENLDLALSAAGSGITFTPNRWDSTLQGFRLTGRGAGLQVGDLTVAGSLQLESAGALAVGTLTAPTIVLRAGSGDIAASLVGTNDLTLDTAGGFAVQVNGSWLERLAIRTNLSRAFANNAGASLDVFDAQANLVQTVSYTGPAGVLGIASVGPGPAPWHVDFRDTSAEAYQGPQILQAAHEGAGSMHVELASASLVRAQAQLGDVADPNSFTLVSAGAIRLNATTAGGAVNVTSRLGDIQVDAVSTAGSGRAGDVTLQADQGSILGNPERGLDPHVLSGPGGRVSLSAQRGSVGGADALRIRDAGEIGIRVRDGIGVQLDGAPLSALSIEASVDGSGALRLGRGADDLQIGRQAGQLTLGGTPASLTHSFSLVAPDGGIAVVAPVAVDGDLSLHAQGGHLSLHGVAGGLLVRSGGGMELAARDDLRIDAAAGSVTLTSGSRQRLVAGRDLRLASGTDGHSVSVESGGDQDLQAGGAVSLHNASGDEVRVQASGGTQWLQAATLDIAVTGSGRFAGLGTANGNRQVIHLRGTEGVAGSARLSLRNTSEATGSLAAIDSSGALELQAGGFGYDTAGVLQVGSSDARGASRIQAGTSLGLVAGSLQILGGATVAGWAAVNAPDLMSISTLRGGIGITGGAAGAASIDPAVLSVAANGDLLLQGGGNGAASTITAGSFDLATTQGGLSLQANTGGAAINAQLFRHYFPGWNEVVQDPAGPVPEMPDLFGYLSDTQWFDDESRPRRSESPPDGETTCQ</sequence>
<dbReference type="EMBL" id="JAEQNA010000002">
    <property type="protein sequence ID" value="MBL0420316.1"/>
    <property type="molecule type" value="Genomic_DNA"/>
</dbReference>
<feature type="compositionally biased region" description="Basic and acidic residues" evidence="4">
    <location>
        <begin position="1595"/>
        <end position="1604"/>
    </location>
</feature>
<evidence type="ECO:0000256" key="4">
    <source>
        <dbReference type="SAM" id="MobiDB-lite"/>
    </source>
</evidence>
<dbReference type="InterPro" id="IPR050909">
    <property type="entry name" value="Bact_Autotransporter_VF"/>
</dbReference>
<name>A0A936ZMB8_9BURK</name>
<organism evidence="6 7">
    <name type="scientific">Ramlibacter aurantiacus</name>
    <dbReference type="NCBI Taxonomy" id="2801330"/>
    <lineage>
        <taxon>Bacteria</taxon>
        <taxon>Pseudomonadati</taxon>
        <taxon>Pseudomonadota</taxon>
        <taxon>Betaproteobacteria</taxon>
        <taxon>Burkholderiales</taxon>
        <taxon>Comamonadaceae</taxon>
        <taxon>Ramlibacter</taxon>
    </lineage>
</organism>
<comment type="subcellular location">
    <subcellularLocation>
        <location evidence="1">Secreted</location>
    </subcellularLocation>
</comment>
<dbReference type="NCBIfam" id="TIGR01901">
    <property type="entry name" value="adhes_NPXG"/>
    <property type="match status" value="1"/>
</dbReference>
<dbReference type="GO" id="GO:0005576">
    <property type="term" value="C:extracellular region"/>
    <property type="evidence" value="ECO:0007669"/>
    <property type="project" value="UniProtKB-SubCell"/>
</dbReference>
<evidence type="ECO:0000313" key="7">
    <source>
        <dbReference type="Proteomes" id="UP000613011"/>
    </source>
</evidence>
<gene>
    <name evidence="6" type="ORF">JI739_08165</name>
</gene>
<evidence type="ECO:0000313" key="6">
    <source>
        <dbReference type="EMBL" id="MBL0420316.1"/>
    </source>
</evidence>
<feature type="domain" description="Filamentous haemagglutinin FhaB/tRNA nuclease CdiA-like TPS" evidence="5">
    <location>
        <begin position="14"/>
        <end position="125"/>
    </location>
</feature>
<dbReference type="SUPFAM" id="SSF51126">
    <property type="entry name" value="Pectin lyase-like"/>
    <property type="match status" value="1"/>
</dbReference>
<dbReference type="InterPro" id="IPR011050">
    <property type="entry name" value="Pectin_lyase_fold/virulence"/>
</dbReference>
<accession>A0A936ZMB8</accession>
<evidence type="ECO:0000256" key="1">
    <source>
        <dbReference type="ARBA" id="ARBA00004613"/>
    </source>
</evidence>
<dbReference type="PANTHER" id="PTHR12338">
    <property type="entry name" value="AUTOTRANSPORTER"/>
    <property type="match status" value="1"/>
</dbReference>
<evidence type="ECO:0000256" key="3">
    <source>
        <dbReference type="ARBA" id="ARBA00022729"/>
    </source>
</evidence>
<reference evidence="6" key="1">
    <citation type="submission" date="2021-01" db="EMBL/GenBank/DDBJ databases">
        <title>Ramlibacter sp. strain AW1 16S ribosomal RNA gene Genome sequencing and assembly.</title>
        <authorList>
            <person name="Kang M."/>
        </authorList>
    </citation>
    <scope>NUCLEOTIDE SEQUENCE</scope>
    <source>
        <strain evidence="6">AW1</strain>
    </source>
</reference>
<evidence type="ECO:0000256" key="2">
    <source>
        <dbReference type="ARBA" id="ARBA00022525"/>
    </source>
</evidence>
<dbReference type="Pfam" id="PF05860">
    <property type="entry name" value="TPS"/>
    <property type="match status" value="1"/>
</dbReference>
<feature type="region of interest" description="Disordered" evidence="4">
    <location>
        <begin position="1589"/>
        <end position="1613"/>
    </location>
</feature>
<proteinExistence type="predicted"/>